<proteinExistence type="predicted"/>
<feature type="region of interest" description="Disordered" evidence="1">
    <location>
        <begin position="84"/>
        <end position="116"/>
    </location>
</feature>
<sequence length="116" mass="11938">MTFRTAALAVATASIALLGTASTLAAQAQTPPDSQWRTSQLTLSTLLQDGYRIVAVVSGAHGNAGPADTIFVQRDQSAFKCIDPQQSDARAKTPTAPPACFELAPPSGTPPAAESK</sequence>
<dbReference type="AlphaFoldDB" id="A0A1N7S9Y4"/>
<organism evidence="3 4">
    <name type="scientific">Paraburkholderia ribeironis</name>
    <dbReference type="NCBI Taxonomy" id="1247936"/>
    <lineage>
        <taxon>Bacteria</taxon>
        <taxon>Pseudomonadati</taxon>
        <taxon>Pseudomonadota</taxon>
        <taxon>Betaproteobacteria</taxon>
        <taxon>Burkholderiales</taxon>
        <taxon>Burkholderiaceae</taxon>
        <taxon>Paraburkholderia</taxon>
    </lineage>
</organism>
<reference evidence="3 4" key="1">
    <citation type="submission" date="2016-12" db="EMBL/GenBank/DDBJ databases">
        <authorList>
            <person name="Song W.-J."/>
            <person name="Kurnit D.M."/>
        </authorList>
    </citation>
    <scope>NUCLEOTIDE SEQUENCE [LARGE SCALE GENOMIC DNA]</scope>
    <source>
        <strain evidence="3 4">STM7296</strain>
    </source>
</reference>
<evidence type="ECO:0008006" key="5">
    <source>
        <dbReference type="Google" id="ProtNLM"/>
    </source>
</evidence>
<dbReference type="RefSeq" id="WP_094781421.1">
    <property type="nucleotide sequence ID" value="NZ_CYGX02000047.1"/>
</dbReference>
<feature type="signal peptide" evidence="2">
    <location>
        <begin position="1"/>
        <end position="28"/>
    </location>
</feature>
<name>A0A1N7S9Y4_9BURK</name>
<dbReference type="Proteomes" id="UP000187012">
    <property type="component" value="Unassembled WGS sequence"/>
</dbReference>
<feature type="chain" id="PRO_5012681587" description="Secreted protein" evidence="2">
    <location>
        <begin position="29"/>
        <end position="116"/>
    </location>
</feature>
<dbReference type="EMBL" id="CYGX02000047">
    <property type="protein sequence ID" value="SIT44194.1"/>
    <property type="molecule type" value="Genomic_DNA"/>
</dbReference>
<gene>
    <name evidence="3" type="ORF">BN2475_470034</name>
</gene>
<keyword evidence="2" id="KW-0732">Signal</keyword>
<evidence type="ECO:0000256" key="2">
    <source>
        <dbReference type="SAM" id="SignalP"/>
    </source>
</evidence>
<keyword evidence="4" id="KW-1185">Reference proteome</keyword>
<accession>A0A1N7S9Y4</accession>
<protein>
    <recommendedName>
        <fullName evidence="5">Secreted protein</fullName>
    </recommendedName>
</protein>
<evidence type="ECO:0000313" key="4">
    <source>
        <dbReference type="Proteomes" id="UP000187012"/>
    </source>
</evidence>
<evidence type="ECO:0000256" key="1">
    <source>
        <dbReference type="SAM" id="MobiDB-lite"/>
    </source>
</evidence>
<evidence type="ECO:0000313" key="3">
    <source>
        <dbReference type="EMBL" id="SIT44194.1"/>
    </source>
</evidence>
<dbReference type="OrthoDB" id="9008568at2"/>